<evidence type="ECO:0000259" key="2">
    <source>
        <dbReference type="Pfam" id="PF01337"/>
    </source>
</evidence>
<proteinExistence type="inferred from homology"/>
<keyword evidence="4" id="KW-1185">Reference proteome</keyword>
<dbReference type="STRING" id="930152.SAMN05216565_1218"/>
<dbReference type="InterPro" id="IPR035905">
    <property type="entry name" value="Barstar-like_sf"/>
</dbReference>
<gene>
    <name evidence="3" type="ORF">SAMN05216565_1218</name>
</gene>
<organism evidence="3 4">
    <name type="scientific">Litchfieldia salsa</name>
    <dbReference type="NCBI Taxonomy" id="930152"/>
    <lineage>
        <taxon>Bacteria</taxon>
        <taxon>Bacillati</taxon>
        <taxon>Bacillota</taxon>
        <taxon>Bacilli</taxon>
        <taxon>Bacillales</taxon>
        <taxon>Bacillaceae</taxon>
        <taxon>Litchfieldia</taxon>
    </lineage>
</organism>
<name>A0A1H0WZY8_9BACI</name>
<comment type="similarity">
    <text evidence="1">Belongs to the barstar family.</text>
</comment>
<reference evidence="4" key="1">
    <citation type="submission" date="2016-10" db="EMBL/GenBank/DDBJ databases">
        <authorList>
            <person name="Varghese N."/>
            <person name="Submissions S."/>
        </authorList>
    </citation>
    <scope>NUCLEOTIDE SEQUENCE [LARGE SCALE GENOMIC DNA]</scope>
    <source>
        <strain evidence="4">IBRC-M10078</strain>
    </source>
</reference>
<dbReference type="SUPFAM" id="SSF52038">
    <property type="entry name" value="Barstar-related"/>
    <property type="match status" value="1"/>
</dbReference>
<dbReference type="AlphaFoldDB" id="A0A1H0WZY8"/>
<protein>
    <submittedName>
        <fullName evidence="3">Barstar, RNAse (Barnase) inhibitor</fullName>
    </submittedName>
</protein>
<accession>A0A1H0WZY8</accession>
<evidence type="ECO:0000256" key="1">
    <source>
        <dbReference type="ARBA" id="ARBA00006845"/>
    </source>
</evidence>
<dbReference type="Proteomes" id="UP000199159">
    <property type="component" value="Unassembled WGS sequence"/>
</dbReference>
<sequence>MSGEQTMLTIDVSSIKTSKELHLLLKESLELPDFYGENWNAFWDAITGLIDLPMNIQFIGWSNLEEKLPSDANTLIECLTDFNGEYSDEKRKFLFR</sequence>
<evidence type="ECO:0000313" key="4">
    <source>
        <dbReference type="Proteomes" id="UP000199159"/>
    </source>
</evidence>
<dbReference type="Pfam" id="PF01337">
    <property type="entry name" value="Barstar"/>
    <property type="match status" value="1"/>
</dbReference>
<feature type="domain" description="Barstar (barnase inhibitor)" evidence="2">
    <location>
        <begin position="7"/>
        <end position="94"/>
    </location>
</feature>
<dbReference type="Gene3D" id="3.30.370.10">
    <property type="entry name" value="Barstar-like"/>
    <property type="match status" value="1"/>
</dbReference>
<evidence type="ECO:0000313" key="3">
    <source>
        <dbReference type="EMBL" id="SDP96267.1"/>
    </source>
</evidence>
<dbReference type="EMBL" id="FNJU01000021">
    <property type="protein sequence ID" value="SDP96267.1"/>
    <property type="molecule type" value="Genomic_DNA"/>
</dbReference>
<dbReference type="InterPro" id="IPR000468">
    <property type="entry name" value="Barstar"/>
</dbReference>